<gene>
    <name evidence="11" type="primary">nuoL</name>
    <name evidence="11" type="ORF">BUANCORI2928_135</name>
</gene>
<dbReference type="InterPro" id="IPR001516">
    <property type="entry name" value="Proton_antipo_N"/>
</dbReference>
<evidence type="ECO:0000313" key="11">
    <source>
        <dbReference type="EMBL" id="CAL4042544.1"/>
    </source>
</evidence>
<feature type="transmembrane region" description="Helical" evidence="8">
    <location>
        <begin position="465"/>
        <end position="486"/>
    </location>
</feature>
<evidence type="ECO:0000256" key="5">
    <source>
        <dbReference type="ARBA" id="ARBA00025189"/>
    </source>
</evidence>
<evidence type="ECO:0000256" key="8">
    <source>
        <dbReference type="SAM" id="Phobius"/>
    </source>
</evidence>
<dbReference type="Pfam" id="PF00361">
    <property type="entry name" value="Proton_antipo_M"/>
    <property type="match status" value="1"/>
</dbReference>
<reference evidence="11" key="1">
    <citation type="submission" date="2024-06" db="EMBL/GenBank/DDBJ databases">
        <authorList>
            <person name="Manzano-Marin A."/>
            <person name="Manzano-Marin A."/>
            <person name="Alejandro Manzano Marin A."/>
        </authorList>
    </citation>
    <scope>NUCLEOTIDE SEQUENCE</scope>
    <source>
        <strain evidence="11">Ancorni-2928</strain>
    </source>
</reference>
<dbReference type="GO" id="GO:0015990">
    <property type="term" value="P:electron transport coupled proton transport"/>
    <property type="evidence" value="ECO:0007669"/>
    <property type="project" value="TreeGrafter"/>
</dbReference>
<organism evidence="11">
    <name type="scientific">Buchnera aphidicola</name>
    <name type="common">Anoecia corni</name>
    <dbReference type="NCBI Taxonomy" id="2994477"/>
    <lineage>
        <taxon>Bacteria</taxon>
        <taxon>Pseudomonadati</taxon>
        <taxon>Pseudomonadota</taxon>
        <taxon>Gammaproteobacteria</taxon>
        <taxon>Enterobacterales</taxon>
        <taxon>Erwiniaceae</taxon>
        <taxon>Buchnera</taxon>
    </lineage>
</organism>
<feature type="transmembrane region" description="Helical" evidence="8">
    <location>
        <begin position="118"/>
        <end position="136"/>
    </location>
</feature>
<feature type="domain" description="NADH-Ubiquinone oxidoreductase (complex I) chain 5 N-terminal" evidence="10">
    <location>
        <begin position="77"/>
        <end position="121"/>
    </location>
</feature>
<feature type="transmembrane region" description="Helical" evidence="8">
    <location>
        <begin position="216"/>
        <end position="235"/>
    </location>
</feature>
<feature type="domain" description="NADH:quinone oxidoreductase/Mrp antiporter transmembrane" evidence="9">
    <location>
        <begin position="137"/>
        <end position="432"/>
    </location>
</feature>
<dbReference type="PANTHER" id="PTHR42829:SF2">
    <property type="entry name" value="NADH-UBIQUINONE OXIDOREDUCTASE CHAIN 5"/>
    <property type="match status" value="1"/>
</dbReference>
<evidence type="ECO:0000259" key="9">
    <source>
        <dbReference type="Pfam" id="PF00361"/>
    </source>
</evidence>
<dbReference type="GO" id="GO:0008137">
    <property type="term" value="F:NADH dehydrogenase (ubiquinone) activity"/>
    <property type="evidence" value="ECO:0007669"/>
    <property type="project" value="InterPro"/>
</dbReference>
<dbReference type="Pfam" id="PF00662">
    <property type="entry name" value="Proton_antipo_N"/>
    <property type="match status" value="1"/>
</dbReference>
<dbReference type="GO" id="GO:0012505">
    <property type="term" value="C:endomembrane system"/>
    <property type="evidence" value="ECO:0007669"/>
    <property type="project" value="UniProtKB-SubCell"/>
</dbReference>
<feature type="transmembrane region" description="Helical" evidence="8">
    <location>
        <begin position="34"/>
        <end position="54"/>
    </location>
</feature>
<evidence type="ECO:0000256" key="2">
    <source>
        <dbReference type="ARBA" id="ARBA00022692"/>
    </source>
</evidence>
<feature type="transmembrane region" description="Helical" evidence="8">
    <location>
        <begin position="6"/>
        <end position="22"/>
    </location>
</feature>
<feature type="transmembrane region" description="Helical" evidence="8">
    <location>
        <begin position="286"/>
        <end position="307"/>
    </location>
</feature>
<dbReference type="EMBL" id="OZ060371">
    <property type="protein sequence ID" value="CAL4042544.1"/>
    <property type="molecule type" value="Genomic_DNA"/>
</dbReference>
<feature type="transmembrane region" description="Helical" evidence="8">
    <location>
        <begin position="599"/>
        <end position="619"/>
    </location>
</feature>
<evidence type="ECO:0000256" key="4">
    <source>
        <dbReference type="ARBA" id="ARBA00023136"/>
    </source>
</evidence>
<dbReference type="InterPro" id="IPR003945">
    <property type="entry name" value="NU5C-like"/>
</dbReference>
<accession>A0AAT9IGB4</accession>
<feature type="transmembrane region" description="Helical" evidence="8">
    <location>
        <begin position="314"/>
        <end position="332"/>
    </location>
</feature>
<dbReference type="InterPro" id="IPR018393">
    <property type="entry name" value="NADHpl_OxRdtase_5_subgr"/>
</dbReference>
<protein>
    <submittedName>
        <fullName evidence="11">NADH-quinone oxidoreductase subunit L</fullName>
    </submittedName>
</protein>
<dbReference type="PANTHER" id="PTHR42829">
    <property type="entry name" value="NADH-UBIQUINONE OXIDOREDUCTASE CHAIN 5"/>
    <property type="match status" value="1"/>
</dbReference>
<feature type="transmembrane region" description="Helical" evidence="8">
    <location>
        <begin position="420"/>
        <end position="444"/>
    </location>
</feature>
<feature type="transmembrane region" description="Helical" evidence="8">
    <location>
        <begin position="380"/>
        <end position="400"/>
    </location>
</feature>
<dbReference type="GO" id="GO:0016020">
    <property type="term" value="C:membrane"/>
    <property type="evidence" value="ECO:0007669"/>
    <property type="project" value="UniProtKB-SubCell"/>
</dbReference>
<dbReference type="InterPro" id="IPR001750">
    <property type="entry name" value="ND/Mrp_TM"/>
</dbReference>
<comment type="function">
    <text evidence="5">NDH-1 shuttles electrons from NADH, via FMN and iron-sulfur (Fe-S) centers, to quinones in the respiratory chain. Couples the redox reaction to proton translocation (for every two electrons transferred, four hydrogen ions are translocated across the cytoplasmic membrane), and thus conserves the redox energy in a proton gradient.</text>
</comment>
<feature type="transmembrane region" description="Helical" evidence="8">
    <location>
        <begin position="498"/>
        <end position="519"/>
    </location>
</feature>
<proteinExistence type="predicted"/>
<keyword evidence="4 8" id="KW-0472">Membrane</keyword>
<keyword evidence="3 8" id="KW-1133">Transmembrane helix</keyword>
<dbReference type="Gene3D" id="1.20.5.2700">
    <property type="match status" value="1"/>
</dbReference>
<name>A0AAT9IGB4_9GAMM</name>
<feature type="transmembrane region" description="Helical" evidence="8">
    <location>
        <begin position="256"/>
        <end position="274"/>
    </location>
</feature>
<dbReference type="GO" id="GO:0003954">
    <property type="term" value="F:NADH dehydrogenase activity"/>
    <property type="evidence" value="ECO:0007669"/>
    <property type="project" value="TreeGrafter"/>
</dbReference>
<comment type="subunit">
    <text evidence="6">Composed of 13 different subunits. Subunits NuoA, H, J, K, L, M, N constitute the membrane sector of the complex.</text>
</comment>
<evidence type="ECO:0000256" key="7">
    <source>
        <dbReference type="RuleBase" id="RU000320"/>
    </source>
</evidence>
<dbReference type="AlphaFoldDB" id="A0AAT9IGB4"/>
<evidence type="ECO:0000256" key="3">
    <source>
        <dbReference type="ARBA" id="ARBA00022989"/>
    </source>
</evidence>
<evidence type="ECO:0000256" key="1">
    <source>
        <dbReference type="ARBA" id="ARBA00004127"/>
    </source>
</evidence>
<dbReference type="NCBIfam" id="TIGR01974">
    <property type="entry name" value="NDH_I_L"/>
    <property type="match status" value="1"/>
</dbReference>
<sequence>MKHVIYLTILSPLISFLLLTVFKKTFSYKIKHFFGILGLIFSLLSTIYTYIIFIQKNPLENLKYPILTIFDFNLNYYNLFNGLFLDQFSLLMLMLITIIGIIIYIYSISYMELKKHKFSFFAYINFFISGMILLVLSNNLLLMYIGWEIVGLFSFLLIGFYTSKLENGKNSIKTFLITRTSDIFILFSMLLTNYIFGTLNFELIKIKSIHFHNWSTLSSFNLSVLSFCLLIGAIGKSAQVPLHIWLSKAMVGPTPVSALIHAATMVTAGVYLIIRTHTLFYLCPKTLEIISIIGIFTSILSSFCALFEKDIKKILAYSTISQLGYMFLSLGIQAWNAAFLHLINHAFFKALLFLSAGLLINLHNNEKNIFKIGSIKKKPLLLYVFFLVGSSSLVSFPIITSGFYSKEHILHALLNQQHTWFLLLGFLSIFLTSLYTFRMFFILFHSHPSLKLYNKNLKLLNNVPLVILAICSTFIGHLIISNITQFSYAPNISNEKKIVLETVSSIFCILGILFAYFLWGSNNIFSKKVLNSKLVSNLKTFYPQIGLEKLYTYTLVRLFFFITSKLRYDPVSIICNFPVKIFKKINNLFLQLSSGYIRWYIFIIMTSATYLIYIHNFLYTTYL</sequence>
<dbReference type="GO" id="GO:0042773">
    <property type="term" value="P:ATP synthesis coupled electron transport"/>
    <property type="evidence" value="ECO:0007669"/>
    <property type="project" value="InterPro"/>
</dbReference>
<dbReference type="PRINTS" id="PR01434">
    <property type="entry name" value="NADHDHGNASE5"/>
</dbReference>
<feature type="transmembrane region" description="Helical" evidence="8">
    <location>
        <begin position="338"/>
        <end position="360"/>
    </location>
</feature>
<evidence type="ECO:0000259" key="10">
    <source>
        <dbReference type="Pfam" id="PF00662"/>
    </source>
</evidence>
<feature type="transmembrane region" description="Helical" evidence="8">
    <location>
        <begin position="183"/>
        <end position="204"/>
    </location>
</feature>
<feature type="transmembrane region" description="Helical" evidence="8">
    <location>
        <begin position="88"/>
        <end position="106"/>
    </location>
</feature>
<keyword evidence="2 7" id="KW-0812">Transmembrane</keyword>
<feature type="transmembrane region" description="Helical" evidence="8">
    <location>
        <begin position="142"/>
        <end position="162"/>
    </location>
</feature>
<evidence type="ECO:0000256" key="6">
    <source>
        <dbReference type="ARBA" id="ARBA00025811"/>
    </source>
</evidence>
<comment type="subcellular location">
    <subcellularLocation>
        <location evidence="1">Endomembrane system</location>
        <topology evidence="1">Multi-pass membrane protein</topology>
    </subcellularLocation>
    <subcellularLocation>
        <location evidence="7">Membrane</location>
        <topology evidence="7">Multi-pass membrane protein</topology>
    </subcellularLocation>
</comment>
<dbReference type="RefSeq" id="WP_367681109.1">
    <property type="nucleotide sequence ID" value="NZ_OZ060371.1"/>
</dbReference>